<protein>
    <submittedName>
        <fullName evidence="1">Uncharacterized protein</fullName>
    </submittedName>
</protein>
<reference evidence="1 2" key="1">
    <citation type="journal article" date="2009" name="Nat. Genet.">
        <title>The genome of the cucumber, Cucumis sativus L.</title>
        <authorList>
            <person name="Huang S."/>
            <person name="Li R."/>
            <person name="Zhang Z."/>
            <person name="Li L."/>
            <person name="Gu X."/>
            <person name="Fan W."/>
            <person name="Lucas W.J."/>
            <person name="Wang X."/>
            <person name="Xie B."/>
            <person name="Ni P."/>
            <person name="Ren Y."/>
            <person name="Zhu H."/>
            <person name="Li J."/>
            <person name="Lin K."/>
            <person name="Jin W."/>
            <person name="Fei Z."/>
            <person name="Li G."/>
            <person name="Staub J."/>
            <person name="Kilian A."/>
            <person name="van der Vossen E.A."/>
            <person name="Wu Y."/>
            <person name="Guo J."/>
            <person name="He J."/>
            <person name="Jia Z."/>
            <person name="Ren Y."/>
            <person name="Tian G."/>
            <person name="Lu Y."/>
            <person name="Ruan J."/>
            <person name="Qian W."/>
            <person name="Wang M."/>
            <person name="Huang Q."/>
            <person name="Li B."/>
            <person name="Xuan Z."/>
            <person name="Cao J."/>
            <person name="Asan"/>
            <person name="Wu Z."/>
            <person name="Zhang J."/>
            <person name="Cai Q."/>
            <person name="Bai Y."/>
            <person name="Zhao B."/>
            <person name="Han Y."/>
            <person name="Li Y."/>
            <person name="Li X."/>
            <person name="Wang S."/>
            <person name="Shi Q."/>
            <person name="Liu S."/>
            <person name="Cho W.K."/>
            <person name="Kim J.Y."/>
            <person name="Xu Y."/>
            <person name="Heller-Uszynska K."/>
            <person name="Miao H."/>
            <person name="Cheng Z."/>
            <person name="Zhang S."/>
            <person name="Wu J."/>
            <person name="Yang Y."/>
            <person name="Kang H."/>
            <person name="Li M."/>
            <person name="Liang H."/>
            <person name="Ren X."/>
            <person name="Shi Z."/>
            <person name="Wen M."/>
            <person name="Jian M."/>
            <person name="Yang H."/>
            <person name="Zhang G."/>
            <person name="Yang Z."/>
            <person name="Chen R."/>
            <person name="Liu S."/>
            <person name="Li J."/>
            <person name="Ma L."/>
            <person name="Liu H."/>
            <person name="Zhou Y."/>
            <person name="Zhao J."/>
            <person name="Fang X."/>
            <person name="Li G."/>
            <person name="Fang L."/>
            <person name="Li Y."/>
            <person name="Liu D."/>
            <person name="Zheng H."/>
            <person name="Zhang Y."/>
            <person name="Qin N."/>
            <person name="Li Z."/>
            <person name="Yang G."/>
            <person name="Yang S."/>
            <person name="Bolund L."/>
            <person name="Kristiansen K."/>
            <person name="Zheng H."/>
            <person name="Li S."/>
            <person name="Zhang X."/>
            <person name="Yang H."/>
            <person name="Wang J."/>
            <person name="Sun R."/>
            <person name="Zhang B."/>
            <person name="Jiang S."/>
            <person name="Wang J."/>
            <person name="Du Y."/>
            <person name="Li S."/>
        </authorList>
    </citation>
    <scope>NUCLEOTIDE SEQUENCE [LARGE SCALE GENOMIC DNA]</scope>
    <source>
        <strain evidence="2">cv. 9930</strain>
    </source>
</reference>
<proteinExistence type="predicted"/>
<gene>
    <name evidence="1" type="ORF">Csa_3G151360</name>
</gene>
<reference evidence="1 2" key="2">
    <citation type="journal article" date="2009" name="PLoS ONE">
        <title>An integrated genetic and cytogenetic map of the cucumber genome.</title>
        <authorList>
            <person name="Ren Y."/>
            <person name="Zhang Z."/>
            <person name="Liu J."/>
            <person name="Staub J.E."/>
            <person name="Han Y."/>
            <person name="Cheng Z."/>
            <person name="Li X."/>
            <person name="Lu J."/>
            <person name="Miao H."/>
            <person name="Kang H."/>
            <person name="Xie B."/>
            <person name="Gu X."/>
            <person name="Wang X."/>
            <person name="Du Y."/>
            <person name="Jin W."/>
            <person name="Huang S."/>
        </authorList>
    </citation>
    <scope>NUCLEOTIDE SEQUENCE [LARGE SCALE GENOMIC DNA]</scope>
    <source>
        <strain evidence="2">cv. 9930</strain>
    </source>
</reference>
<reference evidence="1 2" key="4">
    <citation type="journal article" date="2011" name="BMC Genomics">
        <title>RNA-Seq improves annotation of protein-coding genes in the cucumber genome.</title>
        <authorList>
            <person name="Li Z."/>
            <person name="Zhang Z."/>
            <person name="Yan P."/>
            <person name="Huang S."/>
            <person name="Fei Z."/>
            <person name="Lin K."/>
        </authorList>
    </citation>
    <scope>NUCLEOTIDE SEQUENCE [LARGE SCALE GENOMIC DNA]</scope>
    <source>
        <strain evidence="2">cv. 9930</strain>
    </source>
</reference>
<dbReference type="AlphaFoldDB" id="A0A0A0L7T3"/>
<name>A0A0A0L7T3_CUCSA</name>
<evidence type="ECO:0000313" key="2">
    <source>
        <dbReference type="Proteomes" id="UP000029981"/>
    </source>
</evidence>
<keyword evidence="2" id="KW-1185">Reference proteome</keyword>
<dbReference type="Gramene" id="KGN57059">
    <property type="protein sequence ID" value="KGN57059"/>
    <property type="gene ID" value="Csa_3G151360"/>
</dbReference>
<accession>A0A0A0L7T3</accession>
<dbReference type="EMBL" id="CM002924">
    <property type="protein sequence ID" value="KGN57059.1"/>
    <property type="molecule type" value="Genomic_DNA"/>
</dbReference>
<evidence type="ECO:0000313" key="1">
    <source>
        <dbReference type="EMBL" id="KGN57059.1"/>
    </source>
</evidence>
<sequence length="239" mass="25733">MWVIGLLHLSFRVRHANNPLWPGTGAGVEVTALAGVVEPHHAVGRGMTTTLETGTAKAGLIGTVALLLLLVYSCEISRLMLGRKILGSLLSDLVLLRTCICRRTTTLVVEATEDVLQQGLRDGEIVLTRAHLHLPGTTQGAVGQGMSIYLLHDQDQFHILVPLVIGGITADLLLRRIMVVALVKWTMHGVDQGVQRVIVVVLLDLVHDPIVLADRVLELCGDSAAVSRELLSLPSVVAR</sequence>
<organism evidence="1 2">
    <name type="scientific">Cucumis sativus</name>
    <name type="common">Cucumber</name>
    <dbReference type="NCBI Taxonomy" id="3659"/>
    <lineage>
        <taxon>Eukaryota</taxon>
        <taxon>Viridiplantae</taxon>
        <taxon>Streptophyta</taxon>
        <taxon>Embryophyta</taxon>
        <taxon>Tracheophyta</taxon>
        <taxon>Spermatophyta</taxon>
        <taxon>Magnoliopsida</taxon>
        <taxon>eudicotyledons</taxon>
        <taxon>Gunneridae</taxon>
        <taxon>Pentapetalae</taxon>
        <taxon>rosids</taxon>
        <taxon>fabids</taxon>
        <taxon>Cucurbitales</taxon>
        <taxon>Cucurbitaceae</taxon>
        <taxon>Benincaseae</taxon>
        <taxon>Cucumis</taxon>
    </lineage>
</organism>
<reference evidence="1 2" key="3">
    <citation type="journal article" date="2010" name="BMC Genomics">
        <title>Transcriptome sequencing and comparative analysis of cucumber flowers with different sex types.</title>
        <authorList>
            <person name="Guo S."/>
            <person name="Zheng Y."/>
            <person name="Joung J.G."/>
            <person name="Liu S."/>
            <person name="Zhang Z."/>
            <person name="Crasta O.R."/>
            <person name="Sobral B.W."/>
            <person name="Xu Y."/>
            <person name="Huang S."/>
            <person name="Fei Z."/>
        </authorList>
    </citation>
    <scope>NUCLEOTIDE SEQUENCE [LARGE SCALE GENOMIC DNA]</scope>
    <source>
        <strain evidence="2">cv. 9930</strain>
    </source>
</reference>
<dbReference type="Proteomes" id="UP000029981">
    <property type="component" value="Chromosome 3"/>
</dbReference>